<evidence type="ECO:0000256" key="9">
    <source>
        <dbReference type="SAM" id="Phobius"/>
    </source>
</evidence>
<dbReference type="Pfam" id="PF13188">
    <property type="entry name" value="PAS_8"/>
    <property type="match status" value="2"/>
</dbReference>
<feature type="transmembrane region" description="Helical" evidence="9">
    <location>
        <begin position="38"/>
        <end position="55"/>
    </location>
</feature>
<feature type="coiled-coil region" evidence="8">
    <location>
        <begin position="133"/>
        <end position="170"/>
    </location>
</feature>
<evidence type="ECO:0000256" key="7">
    <source>
        <dbReference type="ARBA" id="ARBA00023012"/>
    </source>
</evidence>
<dbReference type="Gene3D" id="1.10.287.130">
    <property type="match status" value="1"/>
</dbReference>
<dbReference type="InterPro" id="IPR005467">
    <property type="entry name" value="His_kinase_dom"/>
</dbReference>
<name>A0A5P3XI17_PARBF</name>
<keyword evidence="6" id="KW-0418">Kinase</keyword>
<dbReference type="PANTHER" id="PTHR43047">
    <property type="entry name" value="TWO-COMPONENT HISTIDINE PROTEIN KINASE"/>
    <property type="match status" value="1"/>
</dbReference>
<evidence type="ECO:0000313" key="12">
    <source>
        <dbReference type="Proteomes" id="UP000326961"/>
    </source>
</evidence>
<evidence type="ECO:0000256" key="8">
    <source>
        <dbReference type="SAM" id="Coils"/>
    </source>
</evidence>
<gene>
    <name evidence="11" type="ORF">D4A35_14395</name>
</gene>
<keyword evidence="4" id="KW-0597">Phosphoprotein</keyword>
<keyword evidence="8" id="KW-0175">Coiled coil</keyword>
<evidence type="ECO:0000313" key="11">
    <source>
        <dbReference type="EMBL" id="QEZ70019.1"/>
    </source>
</evidence>
<dbReference type="EC" id="2.7.13.3" evidence="3"/>
<feature type="coiled-coil region" evidence="8">
    <location>
        <begin position="399"/>
        <end position="429"/>
    </location>
</feature>
<feature type="domain" description="Histidine kinase" evidence="10">
    <location>
        <begin position="541"/>
        <end position="760"/>
    </location>
</feature>
<keyword evidence="9" id="KW-0812">Transmembrane</keyword>
<sequence length="790" mass="92121">MINYTSNFGRILDINLIIMIAALVNGIYIGFFEKIKNIKYINFIYFVEVLIYVYIISNNYKFTKIDMYILAVYTFIKSMYFCFIRHKLKVKNIQFISIVTLNIISLIYIGINFSIYISLNILMNLLICKFFILDNMKIKKEKLDENTQKLKKLNENISVLNLNIKNEAVKQFEYKEDTLKIEKNINKSIEESDMPIVMLNEKNNMIYCNQNSWRNINLNKVNILNYLCTNFKNGQECIDMINKVGINSFESINLYDKEEKVYRFICTKEIRENKEIKICIFNDITQSTLIQKQLNDSEEKYRKLMDVLTDGVIIHDMNDIKYINDSAFKILKIENNRSKISLENLKNKIHMNEINQLNESLEEVKLGKVSKCINKFKTVDNVFIELITTKIETDDSNILLSIIVDITEMEEALKQLEANQKTYRALAQNLPDGIVVIDKDSKDYVYQNKSMIKILKKVKMDSINKFINDYISNEYYGETKRYEIDKSKSCFASITIIDRKEEQQLLAIVRLLENEERVLEAIKELDLVNAQHHVKNEFLINTSKLLKDPINNVANMNKILEQNKSEFNSKHIENYTKLVKQNCYRLQRVINNMNEIVDVENGVCGVEFVYCDIINLTKHIVDCVNGYLNDKGVYIKFNSDINYSILKIDLDKVQKIILNLISNAIKFSEIGSLIEVYIYKKNDFINIAVKDNGVGIPKDRLKFIFTKFGQVDKTLSRNTEGCGVGLTLVKAFLKLQGGDINVNSEEGKGSEFIISLKEFENIDEKKLVDTNVLKDSIFENMHIEFADIYF</sequence>
<evidence type="ECO:0000256" key="4">
    <source>
        <dbReference type="ARBA" id="ARBA00022553"/>
    </source>
</evidence>
<keyword evidence="9" id="KW-1133">Transmembrane helix</keyword>
<dbReference type="InterPro" id="IPR004358">
    <property type="entry name" value="Sig_transdc_His_kin-like_C"/>
</dbReference>
<dbReference type="SMART" id="SM00091">
    <property type="entry name" value="PAS"/>
    <property type="match status" value="2"/>
</dbReference>
<feature type="transmembrane region" description="Helical" evidence="9">
    <location>
        <begin position="12"/>
        <end position="31"/>
    </location>
</feature>
<protein>
    <recommendedName>
        <fullName evidence="3">histidine kinase</fullName>
        <ecNumber evidence="3">2.7.13.3</ecNumber>
    </recommendedName>
</protein>
<dbReference type="Pfam" id="PF02518">
    <property type="entry name" value="HATPase_c"/>
    <property type="match status" value="1"/>
</dbReference>
<proteinExistence type="predicted"/>
<keyword evidence="9" id="KW-0472">Membrane</keyword>
<dbReference type="PANTHER" id="PTHR43047:SF72">
    <property type="entry name" value="OSMOSENSING HISTIDINE PROTEIN KINASE SLN1"/>
    <property type="match status" value="1"/>
</dbReference>
<dbReference type="InterPro" id="IPR003594">
    <property type="entry name" value="HATPase_dom"/>
</dbReference>
<dbReference type="InterPro" id="IPR036890">
    <property type="entry name" value="HATPase_C_sf"/>
</dbReference>
<dbReference type="InterPro" id="IPR000014">
    <property type="entry name" value="PAS"/>
</dbReference>
<evidence type="ECO:0000256" key="1">
    <source>
        <dbReference type="ARBA" id="ARBA00000085"/>
    </source>
</evidence>
<keyword evidence="5" id="KW-0808">Transferase</keyword>
<dbReference type="RefSeq" id="WP_150887013.1">
    <property type="nucleotide sequence ID" value="NZ_CP032452.1"/>
</dbReference>
<dbReference type="PRINTS" id="PR00344">
    <property type="entry name" value="BCTRLSENSOR"/>
</dbReference>
<keyword evidence="7" id="KW-0902">Two-component regulatory system</keyword>
<reference evidence="11 12" key="1">
    <citation type="submission" date="2018-09" db="EMBL/GenBank/DDBJ databases">
        <title>A clostridial neurotoxin that targets Anopheles mosquitoes.</title>
        <authorList>
            <person name="Contreras E."/>
            <person name="Masuyer G."/>
            <person name="Qureshi N."/>
            <person name="Chawla S."/>
            <person name="Lim H.L."/>
            <person name="Chen J."/>
            <person name="Stenmark P."/>
            <person name="Gill S."/>
        </authorList>
    </citation>
    <scope>NUCLEOTIDE SEQUENCE [LARGE SCALE GENOMIC DNA]</scope>
    <source>
        <strain evidence="11 12">Cbm</strain>
    </source>
</reference>
<comment type="subcellular location">
    <subcellularLocation>
        <location evidence="2">Membrane</location>
    </subcellularLocation>
</comment>
<feature type="transmembrane region" description="Helical" evidence="9">
    <location>
        <begin position="67"/>
        <end position="85"/>
    </location>
</feature>
<evidence type="ECO:0000256" key="2">
    <source>
        <dbReference type="ARBA" id="ARBA00004370"/>
    </source>
</evidence>
<evidence type="ECO:0000256" key="3">
    <source>
        <dbReference type="ARBA" id="ARBA00012438"/>
    </source>
</evidence>
<accession>A0A5P3XI17</accession>
<evidence type="ECO:0000256" key="5">
    <source>
        <dbReference type="ARBA" id="ARBA00022679"/>
    </source>
</evidence>
<dbReference type="PROSITE" id="PS50109">
    <property type="entry name" value="HIS_KIN"/>
    <property type="match status" value="1"/>
</dbReference>
<dbReference type="SUPFAM" id="SSF55874">
    <property type="entry name" value="ATPase domain of HSP90 chaperone/DNA topoisomerase II/histidine kinase"/>
    <property type="match status" value="1"/>
</dbReference>
<dbReference type="EMBL" id="CP032452">
    <property type="protein sequence ID" value="QEZ70019.1"/>
    <property type="molecule type" value="Genomic_DNA"/>
</dbReference>
<evidence type="ECO:0000259" key="10">
    <source>
        <dbReference type="PROSITE" id="PS50109"/>
    </source>
</evidence>
<dbReference type="GO" id="GO:0005886">
    <property type="term" value="C:plasma membrane"/>
    <property type="evidence" value="ECO:0007669"/>
    <property type="project" value="TreeGrafter"/>
</dbReference>
<dbReference type="AlphaFoldDB" id="A0A5P3XI17"/>
<comment type="catalytic activity">
    <reaction evidence="1">
        <text>ATP + protein L-histidine = ADP + protein N-phospho-L-histidine.</text>
        <dbReference type="EC" id="2.7.13.3"/>
    </reaction>
</comment>
<dbReference type="GO" id="GO:0009927">
    <property type="term" value="F:histidine phosphotransfer kinase activity"/>
    <property type="evidence" value="ECO:0007669"/>
    <property type="project" value="TreeGrafter"/>
</dbReference>
<dbReference type="Gene3D" id="3.30.565.10">
    <property type="entry name" value="Histidine kinase-like ATPase, C-terminal domain"/>
    <property type="match status" value="1"/>
</dbReference>
<feature type="transmembrane region" description="Helical" evidence="9">
    <location>
        <begin position="92"/>
        <end position="109"/>
    </location>
</feature>
<dbReference type="Proteomes" id="UP000326961">
    <property type="component" value="Chromosome"/>
</dbReference>
<organism evidence="11 12">
    <name type="scientific">Paraclostridium bifermentans</name>
    <name type="common">Clostridium bifermentans</name>
    <dbReference type="NCBI Taxonomy" id="1490"/>
    <lineage>
        <taxon>Bacteria</taxon>
        <taxon>Bacillati</taxon>
        <taxon>Bacillota</taxon>
        <taxon>Clostridia</taxon>
        <taxon>Peptostreptococcales</taxon>
        <taxon>Peptostreptococcaceae</taxon>
        <taxon>Paraclostridium</taxon>
    </lineage>
</organism>
<dbReference type="InterPro" id="IPR035965">
    <property type="entry name" value="PAS-like_dom_sf"/>
</dbReference>
<dbReference type="Gene3D" id="3.30.450.20">
    <property type="entry name" value="PAS domain"/>
    <property type="match status" value="2"/>
</dbReference>
<dbReference type="SUPFAM" id="SSF55785">
    <property type="entry name" value="PYP-like sensor domain (PAS domain)"/>
    <property type="match status" value="2"/>
</dbReference>
<dbReference type="FunFam" id="3.30.565.10:FF:000006">
    <property type="entry name" value="Sensor histidine kinase WalK"/>
    <property type="match status" value="1"/>
</dbReference>
<dbReference type="GO" id="GO:0000155">
    <property type="term" value="F:phosphorelay sensor kinase activity"/>
    <property type="evidence" value="ECO:0007669"/>
    <property type="project" value="TreeGrafter"/>
</dbReference>
<dbReference type="SMART" id="SM00387">
    <property type="entry name" value="HATPase_c"/>
    <property type="match status" value="1"/>
</dbReference>
<evidence type="ECO:0000256" key="6">
    <source>
        <dbReference type="ARBA" id="ARBA00022777"/>
    </source>
</evidence>